<evidence type="ECO:0000256" key="1">
    <source>
        <dbReference type="SAM" id="MobiDB-lite"/>
    </source>
</evidence>
<sequence length="98" mass="10380">MANLELRLTADEGVTQAMLDMLKGMDDVDSAEDITEPAFDADDEDSSSAGLSDNEGPGSHLIQVETINDESLARVLDAAQALAERLGAVLEIESDSQD</sequence>
<reference evidence="2 3" key="1">
    <citation type="submission" date="2015-05" db="EMBL/GenBank/DDBJ databases">
        <title>Genome sequencing and analysis of members of genus Stenotrophomonas.</title>
        <authorList>
            <person name="Patil P.P."/>
            <person name="Midha S."/>
            <person name="Patil P.B."/>
        </authorList>
    </citation>
    <scope>NUCLEOTIDE SEQUENCE [LARGE SCALE GENOMIC DNA]</scope>
    <source>
        <strain evidence="2 3">DSM 18941</strain>
    </source>
</reference>
<dbReference type="Proteomes" id="UP000051863">
    <property type="component" value="Unassembled WGS sequence"/>
</dbReference>
<feature type="region of interest" description="Disordered" evidence="1">
    <location>
        <begin position="28"/>
        <end position="59"/>
    </location>
</feature>
<gene>
    <name evidence="2" type="ORF">ABB27_14515</name>
</gene>
<protein>
    <submittedName>
        <fullName evidence="2">Uncharacterized protein</fullName>
    </submittedName>
</protein>
<evidence type="ECO:0000313" key="3">
    <source>
        <dbReference type="Proteomes" id="UP000051863"/>
    </source>
</evidence>
<dbReference type="EMBL" id="LDJJ01000051">
    <property type="protein sequence ID" value="KRG65783.1"/>
    <property type="molecule type" value="Genomic_DNA"/>
</dbReference>
<proteinExistence type="predicted"/>
<keyword evidence="3" id="KW-1185">Reference proteome</keyword>
<name>A0A0R0CIS4_9GAMM</name>
<dbReference type="AlphaFoldDB" id="A0A0R0CIS4"/>
<dbReference type="OrthoDB" id="6044454at2"/>
<dbReference type="PATRIC" id="fig|405446.3.peg.2649"/>
<organism evidence="2 3">
    <name type="scientific">Stenotrophomonas terrae</name>
    <dbReference type="NCBI Taxonomy" id="405446"/>
    <lineage>
        <taxon>Bacteria</taxon>
        <taxon>Pseudomonadati</taxon>
        <taxon>Pseudomonadota</taxon>
        <taxon>Gammaproteobacteria</taxon>
        <taxon>Lysobacterales</taxon>
        <taxon>Lysobacteraceae</taxon>
        <taxon>Stenotrophomonas</taxon>
    </lineage>
</organism>
<dbReference type="RefSeq" id="WP_057629493.1">
    <property type="nucleotide sequence ID" value="NZ_LDJJ01000051.1"/>
</dbReference>
<feature type="compositionally biased region" description="Acidic residues" evidence="1">
    <location>
        <begin position="28"/>
        <end position="46"/>
    </location>
</feature>
<comment type="caution">
    <text evidence="2">The sequence shown here is derived from an EMBL/GenBank/DDBJ whole genome shotgun (WGS) entry which is preliminary data.</text>
</comment>
<accession>A0A0R0CIS4</accession>
<evidence type="ECO:0000313" key="2">
    <source>
        <dbReference type="EMBL" id="KRG65783.1"/>
    </source>
</evidence>